<dbReference type="AlphaFoldDB" id="A0A377K900"/>
<name>A0A377K900_ECOLX</name>
<proteinExistence type="predicted"/>
<sequence length="40" mass="4597">MLDVELSVEEIACYLMVRSGRQLVDAPEIDLKYQIPQSDE</sequence>
<accession>A0A377K900</accession>
<organism evidence="1 2">
    <name type="scientific">Escherichia coli</name>
    <dbReference type="NCBI Taxonomy" id="562"/>
    <lineage>
        <taxon>Bacteria</taxon>
        <taxon>Pseudomonadati</taxon>
        <taxon>Pseudomonadota</taxon>
        <taxon>Gammaproteobacteria</taxon>
        <taxon>Enterobacterales</taxon>
        <taxon>Enterobacteriaceae</taxon>
        <taxon>Escherichia</taxon>
    </lineage>
</organism>
<protein>
    <submittedName>
        <fullName evidence="1">Uncharacterized protein</fullName>
    </submittedName>
</protein>
<reference evidence="1 2" key="1">
    <citation type="submission" date="2018-06" db="EMBL/GenBank/DDBJ databases">
        <authorList>
            <consortium name="Pathogen Informatics"/>
            <person name="Doyle S."/>
        </authorList>
    </citation>
    <scope>NUCLEOTIDE SEQUENCE [LARGE SCALE GENOMIC DNA]</scope>
    <source>
        <strain evidence="1 2">NCTC9075</strain>
    </source>
</reference>
<dbReference type="EMBL" id="UGEM01000004">
    <property type="protein sequence ID" value="STP20829.1"/>
    <property type="molecule type" value="Genomic_DNA"/>
</dbReference>
<gene>
    <name evidence="1" type="ORF">NCTC9075_04294</name>
</gene>
<dbReference type="Proteomes" id="UP000254181">
    <property type="component" value="Unassembled WGS sequence"/>
</dbReference>
<evidence type="ECO:0000313" key="2">
    <source>
        <dbReference type="Proteomes" id="UP000254181"/>
    </source>
</evidence>
<evidence type="ECO:0000313" key="1">
    <source>
        <dbReference type="EMBL" id="STP20829.1"/>
    </source>
</evidence>